<keyword evidence="3" id="KW-1185">Reference proteome</keyword>
<dbReference type="STRING" id="313596.RB2501_12087"/>
<proteinExistence type="predicted"/>
<evidence type="ECO:0000313" key="2">
    <source>
        <dbReference type="EMBL" id="EAR15066.1"/>
    </source>
</evidence>
<organism evidence="2 3">
    <name type="scientific">Robiginitalea biformata (strain ATCC BAA-864 / DSM 15991 / KCTC 12146 / HTCC2501)</name>
    <dbReference type="NCBI Taxonomy" id="313596"/>
    <lineage>
        <taxon>Bacteria</taxon>
        <taxon>Pseudomonadati</taxon>
        <taxon>Bacteroidota</taxon>
        <taxon>Flavobacteriia</taxon>
        <taxon>Flavobacteriales</taxon>
        <taxon>Flavobacteriaceae</taxon>
        <taxon>Robiginitalea</taxon>
    </lineage>
</organism>
<feature type="transmembrane region" description="Helical" evidence="1">
    <location>
        <begin position="21"/>
        <end position="42"/>
    </location>
</feature>
<evidence type="ECO:0000313" key="3">
    <source>
        <dbReference type="Proteomes" id="UP000009049"/>
    </source>
</evidence>
<dbReference type="Proteomes" id="UP000009049">
    <property type="component" value="Chromosome"/>
</dbReference>
<dbReference type="HOGENOM" id="CLU_091694_1_0_10"/>
<dbReference type="InterPro" id="IPR045749">
    <property type="entry name" value="DUF6090"/>
</dbReference>
<keyword evidence="1" id="KW-0472">Membrane</keyword>
<dbReference type="eggNOG" id="ENOG5032QZA">
    <property type="taxonomic scope" value="Bacteria"/>
</dbReference>
<keyword evidence="1" id="KW-1133">Transmembrane helix</keyword>
<reference evidence="2 3" key="1">
    <citation type="journal article" date="2009" name="J. Bacteriol.">
        <title>Complete genome sequence of Robiginitalea biformata HTCC2501.</title>
        <authorList>
            <person name="Oh H.M."/>
            <person name="Giovannoni S.J."/>
            <person name="Lee K."/>
            <person name="Ferriera S."/>
            <person name="Johnson J."/>
            <person name="Cho J.C."/>
        </authorList>
    </citation>
    <scope>NUCLEOTIDE SEQUENCE [LARGE SCALE GENOMIC DNA]</scope>
    <source>
        <strain evidence="3">ATCC BAA-864 / HTCC2501 / KCTC 12146</strain>
    </source>
</reference>
<keyword evidence="1" id="KW-0812">Transmembrane</keyword>
<dbReference type="KEGG" id="rbi:RB2501_12087"/>
<accession>A4CN24</accession>
<evidence type="ECO:0000256" key="1">
    <source>
        <dbReference type="SAM" id="Phobius"/>
    </source>
</evidence>
<gene>
    <name evidence="2" type="ordered locus">RB2501_12087</name>
</gene>
<protein>
    <submittedName>
        <fullName evidence="2">Uncharacterized protein</fullName>
    </submittedName>
</protein>
<name>A4CN24_ROBBH</name>
<dbReference type="AlphaFoldDB" id="A4CN24"/>
<sequence>MIKFFRKIRQHLILENRFRNYFMYAAGEIILVVIGILIALQINNWNEGRKTEAFELEMLRSFKLSLQSDMADIDGNIEIHKRSLKACDSILGFLESSDEIDEETLSRLFSEAFFSTRFVYSTSAFESLKSHGVNIISDKVLQKKIVDVYDSRYRFFAVSENDFMDNYWFGLQRIYPTRFEAGLNYDLNSPGYPGDLRPVDADALKSDAEFIYYLKTFRNLTNLFINFQYRGLRSDVSELLDLIDKELEKREE</sequence>
<dbReference type="EMBL" id="CP001712">
    <property type="protein sequence ID" value="EAR15066.1"/>
    <property type="molecule type" value="Genomic_DNA"/>
</dbReference>
<dbReference type="Pfam" id="PF19578">
    <property type="entry name" value="DUF6090"/>
    <property type="match status" value="1"/>
</dbReference>
<dbReference type="OrthoDB" id="821805at2"/>